<keyword evidence="1" id="KW-0812">Transmembrane</keyword>
<organism evidence="2">
    <name type="scientific">freshwater metagenome</name>
    <dbReference type="NCBI Taxonomy" id="449393"/>
    <lineage>
        <taxon>unclassified sequences</taxon>
        <taxon>metagenomes</taxon>
        <taxon>ecological metagenomes</taxon>
    </lineage>
</organism>
<feature type="transmembrane region" description="Helical" evidence="1">
    <location>
        <begin position="163"/>
        <end position="181"/>
    </location>
</feature>
<keyword evidence="1" id="KW-0472">Membrane</keyword>
<evidence type="ECO:0000313" key="2">
    <source>
        <dbReference type="EMBL" id="CAB4592500.1"/>
    </source>
</evidence>
<proteinExistence type="predicted"/>
<accession>A0A6J6FVV7</accession>
<gene>
    <name evidence="2" type="ORF">UFOPK1722_01712</name>
</gene>
<reference evidence="2" key="1">
    <citation type="submission" date="2020-05" db="EMBL/GenBank/DDBJ databases">
        <authorList>
            <person name="Chiriac C."/>
            <person name="Salcher M."/>
            <person name="Ghai R."/>
            <person name="Kavagutti S V."/>
        </authorList>
    </citation>
    <scope>NUCLEOTIDE SEQUENCE</scope>
</reference>
<name>A0A6J6FVV7_9ZZZZ</name>
<sequence>MRSEPPETCAWLERVSAMIDGELDASELPLIRAHARACDVCSRLDAGTRRTNRTSAAIDRAVPIPFERSTGLRVLAIGVGLLIVLASFPGFVRGSTNGDALHDLRHLSIWQVAVGLAVLSTGFTSRFSRVLLVLVAAFLVLTGAAGVYDAFTGHRGPWTDPTHMVEVVAALILLRFSLPLTRLRVTAGTGKSTVRTS</sequence>
<dbReference type="AlphaFoldDB" id="A0A6J6FVV7"/>
<protein>
    <submittedName>
        <fullName evidence="2">Unannotated protein</fullName>
    </submittedName>
</protein>
<feature type="transmembrane region" description="Helical" evidence="1">
    <location>
        <begin position="74"/>
        <end position="92"/>
    </location>
</feature>
<feature type="transmembrane region" description="Helical" evidence="1">
    <location>
        <begin position="130"/>
        <end position="151"/>
    </location>
</feature>
<keyword evidence="1" id="KW-1133">Transmembrane helix</keyword>
<feature type="transmembrane region" description="Helical" evidence="1">
    <location>
        <begin position="104"/>
        <end position="123"/>
    </location>
</feature>
<evidence type="ECO:0000256" key="1">
    <source>
        <dbReference type="SAM" id="Phobius"/>
    </source>
</evidence>
<dbReference type="EMBL" id="CAEZTS010000194">
    <property type="protein sequence ID" value="CAB4592500.1"/>
    <property type="molecule type" value="Genomic_DNA"/>
</dbReference>